<proteinExistence type="inferred from homology"/>
<gene>
    <name evidence="3" type="ORF">J2X09_003323</name>
</gene>
<comment type="caution">
    <text evidence="3">The sequence shown here is derived from an EMBL/GenBank/DDBJ whole genome shotgun (WGS) entry which is preliminary data.</text>
</comment>
<dbReference type="PIRSF" id="PIRSF017082">
    <property type="entry name" value="YflP"/>
    <property type="match status" value="1"/>
</dbReference>
<dbReference type="Pfam" id="PF03401">
    <property type="entry name" value="TctC"/>
    <property type="match status" value="1"/>
</dbReference>
<dbReference type="PANTHER" id="PTHR42928">
    <property type="entry name" value="TRICARBOXYLATE-BINDING PROTEIN"/>
    <property type="match status" value="1"/>
</dbReference>
<feature type="chain" id="PRO_5046785368" evidence="2">
    <location>
        <begin position="27"/>
        <end position="328"/>
    </location>
</feature>
<dbReference type="RefSeq" id="WP_204731177.1">
    <property type="nucleotide sequence ID" value="NZ_JAVDWE010000009.1"/>
</dbReference>
<dbReference type="InterPro" id="IPR005064">
    <property type="entry name" value="BUG"/>
</dbReference>
<sequence>MKALQRTLLGALAGAAFALGATAVHAQADDFPNKPVRLVVPFAAGGTMDLFGRLVGGEMAKALGQTVVVENMPGAGGSIATGNVARSAADGYSICFCATGSTVILPLMDPKLPYKVATDLPPVGHVLRIEQTILVNAEKGAPNLAALIAKAKGKPGGMFYGTPGNGTSNHLAGELFKIAAGIDVGTVHYKGESAAVLDLLTGQIDFMVASVSFADPQVKSGKLRILALTGPKRVPTYPDVPTIAESGYPGYEATTQVGLHVAKGTPQARIDKLNAAMNTALKSKELLDRMAASGVSPVGGTPAAYATFLRQEEDKWGKVIKQAGIKLE</sequence>
<evidence type="ECO:0000256" key="1">
    <source>
        <dbReference type="ARBA" id="ARBA00006987"/>
    </source>
</evidence>
<dbReference type="InterPro" id="IPR042100">
    <property type="entry name" value="Bug_dom1"/>
</dbReference>
<reference evidence="3 4" key="1">
    <citation type="submission" date="2023-07" db="EMBL/GenBank/DDBJ databases">
        <title>Sorghum-associated microbial communities from plants grown in Nebraska, USA.</title>
        <authorList>
            <person name="Schachtman D."/>
        </authorList>
    </citation>
    <scope>NUCLEOTIDE SEQUENCE [LARGE SCALE GENOMIC DNA]</scope>
    <source>
        <strain evidence="3 4">BE240</strain>
    </source>
</reference>
<dbReference type="Gene3D" id="3.40.190.10">
    <property type="entry name" value="Periplasmic binding protein-like II"/>
    <property type="match status" value="1"/>
</dbReference>
<accession>A0ABU1VDN7</accession>
<organism evidence="3 4">
    <name type="scientific">Hydrogenophaga laconesensis</name>
    <dbReference type="NCBI Taxonomy" id="1805971"/>
    <lineage>
        <taxon>Bacteria</taxon>
        <taxon>Pseudomonadati</taxon>
        <taxon>Pseudomonadota</taxon>
        <taxon>Betaproteobacteria</taxon>
        <taxon>Burkholderiales</taxon>
        <taxon>Comamonadaceae</taxon>
        <taxon>Hydrogenophaga</taxon>
    </lineage>
</organism>
<feature type="signal peptide" evidence="2">
    <location>
        <begin position="1"/>
        <end position="26"/>
    </location>
</feature>
<evidence type="ECO:0000313" key="3">
    <source>
        <dbReference type="EMBL" id="MDR7095572.1"/>
    </source>
</evidence>
<keyword evidence="2" id="KW-0732">Signal</keyword>
<keyword evidence="3" id="KW-0675">Receptor</keyword>
<keyword evidence="4" id="KW-1185">Reference proteome</keyword>
<comment type="similarity">
    <text evidence="1">Belongs to the UPF0065 (bug) family.</text>
</comment>
<dbReference type="CDD" id="cd07012">
    <property type="entry name" value="PBP2_Bug_TTT"/>
    <property type="match status" value="1"/>
</dbReference>
<evidence type="ECO:0000313" key="4">
    <source>
        <dbReference type="Proteomes" id="UP001265550"/>
    </source>
</evidence>
<dbReference type="Proteomes" id="UP001265550">
    <property type="component" value="Unassembled WGS sequence"/>
</dbReference>
<dbReference type="SUPFAM" id="SSF53850">
    <property type="entry name" value="Periplasmic binding protein-like II"/>
    <property type="match status" value="1"/>
</dbReference>
<protein>
    <submittedName>
        <fullName evidence="3">Tripartite-type tricarboxylate transporter receptor subunit TctC</fullName>
    </submittedName>
</protein>
<dbReference type="EMBL" id="JAVDWE010000009">
    <property type="protein sequence ID" value="MDR7095572.1"/>
    <property type="molecule type" value="Genomic_DNA"/>
</dbReference>
<name>A0ABU1VDN7_9BURK</name>
<dbReference type="PANTHER" id="PTHR42928:SF5">
    <property type="entry name" value="BLR1237 PROTEIN"/>
    <property type="match status" value="1"/>
</dbReference>
<dbReference type="Gene3D" id="3.40.190.150">
    <property type="entry name" value="Bordetella uptake gene, domain 1"/>
    <property type="match status" value="1"/>
</dbReference>
<evidence type="ECO:0000256" key="2">
    <source>
        <dbReference type="SAM" id="SignalP"/>
    </source>
</evidence>